<dbReference type="InterPro" id="IPR027624">
    <property type="entry name" value="TOMM_cyclo_SagD"/>
</dbReference>
<comment type="caution">
    <text evidence="3">The sequence shown here is derived from an EMBL/GenBank/DDBJ whole genome shotgun (WGS) entry which is preliminary data.</text>
</comment>
<proteinExistence type="predicted"/>
<dbReference type="EMBL" id="JBHTEC010000001">
    <property type="protein sequence ID" value="MFD0283690.1"/>
    <property type="molecule type" value="Genomic_DNA"/>
</dbReference>
<dbReference type="Gene3D" id="3.30.1330.230">
    <property type="match status" value="1"/>
</dbReference>
<dbReference type="Proteomes" id="UP001596957">
    <property type="component" value="Unassembled WGS sequence"/>
</dbReference>
<reference evidence="4" key="1">
    <citation type="journal article" date="2019" name="Int. J. Syst. Evol. Microbiol.">
        <title>The Global Catalogue of Microorganisms (GCM) 10K type strain sequencing project: providing services to taxonomists for standard genome sequencing and annotation.</title>
        <authorList>
            <consortium name="The Broad Institute Genomics Platform"/>
            <consortium name="The Broad Institute Genome Sequencing Center for Infectious Disease"/>
            <person name="Wu L."/>
            <person name="Ma J."/>
        </authorList>
    </citation>
    <scope>NUCLEOTIDE SEQUENCE [LARGE SCALE GENOMIC DNA]</scope>
    <source>
        <strain evidence="4">CGMCC 4.7198</strain>
    </source>
</reference>
<evidence type="ECO:0000259" key="2">
    <source>
        <dbReference type="PROSITE" id="PS51664"/>
    </source>
</evidence>
<dbReference type="PROSITE" id="PS51664">
    <property type="entry name" value="YCAO"/>
    <property type="match status" value="1"/>
</dbReference>
<evidence type="ECO:0000313" key="4">
    <source>
        <dbReference type="Proteomes" id="UP001596957"/>
    </source>
</evidence>
<sequence>MQTTQHPKPAPDGNHRPEPGSGPLSAVGTGTSAVVTGTRVFTGYGGTPPRLHLAVSELRDVTERLPWQTERQSFGTSWEDPEQAVRSAEGEAVERFCGTCPPARPVHGSYEQLTRRGLRALDPRTLVLHSDRQYATAGFPFQPFLRDSPAHWVEGRSAVDGEPVLVPAFMVYTAWARMPRPHPEPFYAFPVIGGIAAGPTEDFALLSGLEEVIERDAVAVWWANATALPALPPTDRLRALGEGAEHAFETRLVRIDNEFGLPVIAAGVRSVAEGWLTYGCAARADEEEAAAKALAEAHTLQITCRVLDDPATSLATPGRPSPLKSWRGDRRYLDDYRADGSDAVEQICQQQLYLDRRAADRAAPWAWDLSEGHWTEPAHRPRYDASALVGRVAAAGYDVVTVDLTTPEAAAAGMRVLRVVVPGTAGVAPAAYLPLGRGRMQDTAVRLGWRRTPLREEELNTFPMPHS</sequence>
<dbReference type="NCBIfam" id="TIGR03604">
    <property type="entry name" value="TOMM_cyclo_SagD"/>
    <property type="match status" value="1"/>
</dbReference>
<dbReference type="PANTHER" id="PTHR37809:SF1">
    <property type="entry name" value="RIBOSOMAL PROTEIN S12 METHYLTHIOTRANSFERASE ACCESSORY FACTOR YCAO"/>
    <property type="match status" value="1"/>
</dbReference>
<dbReference type="Pfam" id="PF02624">
    <property type="entry name" value="YcaO"/>
    <property type="match status" value="1"/>
</dbReference>
<dbReference type="Gene3D" id="3.30.40.250">
    <property type="match status" value="1"/>
</dbReference>
<evidence type="ECO:0000256" key="1">
    <source>
        <dbReference type="SAM" id="MobiDB-lite"/>
    </source>
</evidence>
<protein>
    <submittedName>
        <fullName evidence="3">YcaO-like family protein</fullName>
    </submittedName>
</protein>
<dbReference type="PANTHER" id="PTHR37809">
    <property type="entry name" value="RIBOSOMAL PROTEIN S12 METHYLTHIOTRANSFERASE ACCESSORY FACTOR YCAO"/>
    <property type="match status" value="1"/>
</dbReference>
<feature type="domain" description="YcaO" evidence="2">
    <location>
        <begin position="73"/>
        <end position="467"/>
    </location>
</feature>
<dbReference type="Gene3D" id="3.30.160.660">
    <property type="match status" value="1"/>
</dbReference>
<feature type="region of interest" description="Disordered" evidence="1">
    <location>
        <begin position="1"/>
        <end position="30"/>
    </location>
</feature>
<dbReference type="RefSeq" id="WP_381260445.1">
    <property type="nucleotide sequence ID" value="NZ_JBHTBI010000042.1"/>
</dbReference>
<accession>A0ABW2VGQ4</accession>
<name>A0ABW2VGQ4_9ACTN</name>
<organism evidence="3 4">
    <name type="scientific">Streptomyces lutosisoli</name>
    <dbReference type="NCBI Taxonomy" id="2665721"/>
    <lineage>
        <taxon>Bacteria</taxon>
        <taxon>Bacillati</taxon>
        <taxon>Actinomycetota</taxon>
        <taxon>Actinomycetes</taxon>
        <taxon>Kitasatosporales</taxon>
        <taxon>Streptomycetaceae</taxon>
        <taxon>Streptomyces</taxon>
    </lineage>
</organism>
<dbReference type="InterPro" id="IPR003776">
    <property type="entry name" value="YcaO-like_dom"/>
</dbReference>
<keyword evidence="4" id="KW-1185">Reference proteome</keyword>
<evidence type="ECO:0000313" key="3">
    <source>
        <dbReference type="EMBL" id="MFD0283690.1"/>
    </source>
</evidence>
<gene>
    <name evidence="3" type="ORF">ACFQZP_18800</name>
</gene>